<dbReference type="Proteomes" id="UP000294588">
    <property type="component" value="Unassembled WGS sequence"/>
</dbReference>
<sequence>MKKKNSRMKNFLKKNDLICPLQKRKGAFYFRVISCWFIFVISMLLLSGCAVKPYVPVPGDFYTQEADWAIINTDSLNIFVHPQSYYGVAQNTATSYFTLYVRVKNKSKKNISLNRSSFSILAGNQQFDYIPLEIILGSLQNYSLLRYYQDPFASPIPANYDKYLQDIQQQYLELVNSYFSFGELLPGGSKEGYLFYDKKIEQYNSFELDVWGTKIKFVRK</sequence>
<reference evidence="1" key="1">
    <citation type="submission" date="2019-03" db="EMBL/GenBank/DDBJ databases">
        <title>Candidatus Syntrophosphaera thermopropionivorans: a novel player in syntrophic propionate oxidation during anaerobic digestion.</title>
        <authorList>
            <person name="Dyksma S."/>
        </authorList>
    </citation>
    <scope>NUCLEOTIDE SEQUENCE</scope>
    <source>
        <strain evidence="1">W5</strain>
    </source>
</reference>
<gene>
    <name evidence="1" type="ORF">E0946_04575</name>
</gene>
<keyword evidence="2" id="KW-1185">Reference proteome</keyword>
<evidence type="ECO:0000313" key="1">
    <source>
        <dbReference type="EMBL" id="TDF72912.1"/>
    </source>
</evidence>
<evidence type="ECO:0000313" key="2">
    <source>
        <dbReference type="Proteomes" id="UP000294588"/>
    </source>
</evidence>
<comment type="caution">
    <text evidence="1">The sequence shown here is derived from an EMBL/GenBank/DDBJ whole genome shotgun (WGS) entry which is preliminary data.</text>
</comment>
<organism evidence="1 2">
    <name type="scientific">Candidatus Syntrophosphaera thermopropionivorans</name>
    <dbReference type="NCBI Taxonomy" id="2593015"/>
    <lineage>
        <taxon>Bacteria</taxon>
        <taxon>Pseudomonadati</taxon>
        <taxon>Candidatus Cloacimonadota</taxon>
        <taxon>Candidatus Cloacimonadia</taxon>
        <taxon>Candidatus Cloacimonadales</taxon>
        <taxon>Candidatus Cloacimonadaceae</taxon>
        <taxon>Candidatus Syntrophosphaera</taxon>
    </lineage>
</organism>
<name>A0AC61QJ13_9BACT</name>
<dbReference type="EMBL" id="SMOG01000012">
    <property type="protein sequence ID" value="TDF72912.1"/>
    <property type="molecule type" value="Genomic_DNA"/>
</dbReference>
<protein>
    <submittedName>
        <fullName evidence="1">Uncharacterized protein</fullName>
    </submittedName>
</protein>
<proteinExistence type="predicted"/>
<accession>A0AC61QJ13</accession>